<feature type="binding site" evidence="10">
    <location>
        <position position="659"/>
    </location>
    <ligand>
        <name>ATP</name>
        <dbReference type="ChEBI" id="CHEBI:30616"/>
    </ligand>
</feature>
<feature type="chain" id="PRO_5003054103" description="non-specific serine/threonine protein kinase" evidence="12">
    <location>
        <begin position="26"/>
        <end position="1454"/>
    </location>
</feature>
<feature type="compositionally biased region" description="Polar residues" evidence="11">
    <location>
        <begin position="1359"/>
        <end position="1393"/>
    </location>
</feature>
<evidence type="ECO:0000256" key="4">
    <source>
        <dbReference type="ARBA" id="ARBA00022679"/>
    </source>
</evidence>
<feature type="compositionally biased region" description="Polar residues" evidence="11">
    <location>
        <begin position="1260"/>
        <end position="1273"/>
    </location>
</feature>
<feature type="region of interest" description="Disordered" evidence="11">
    <location>
        <begin position="482"/>
        <end position="521"/>
    </location>
</feature>
<dbReference type="InterPro" id="IPR050629">
    <property type="entry name" value="STE20/SPS1-PAK"/>
</dbReference>
<evidence type="ECO:0000313" key="14">
    <source>
        <dbReference type="EMBL" id="EFE31708.1"/>
    </source>
</evidence>
<feature type="domain" description="Protein kinase" evidence="13">
    <location>
        <begin position="630"/>
        <end position="901"/>
    </location>
</feature>
<dbReference type="EMBL" id="ABSU01000019">
    <property type="protein sequence ID" value="EFE31708.1"/>
    <property type="molecule type" value="Genomic_DNA"/>
</dbReference>
<feature type="compositionally biased region" description="Basic and acidic residues" evidence="11">
    <location>
        <begin position="337"/>
        <end position="353"/>
    </location>
</feature>
<evidence type="ECO:0000256" key="11">
    <source>
        <dbReference type="SAM" id="MobiDB-lite"/>
    </source>
</evidence>
<dbReference type="SMART" id="SM00220">
    <property type="entry name" value="S_TKc"/>
    <property type="match status" value="1"/>
</dbReference>
<feature type="region of interest" description="Disordered" evidence="11">
    <location>
        <begin position="391"/>
        <end position="447"/>
    </location>
</feature>
<keyword evidence="15" id="KW-1185">Reference proteome</keyword>
<feature type="compositionally biased region" description="Basic and acidic residues" evidence="11">
    <location>
        <begin position="267"/>
        <end position="278"/>
    </location>
</feature>
<evidence type="ECO:0000256" key="3">
    <source>
        <dbReference type="ARBA" id="ARBA00022527"/>
    </source>
</evidence>
<dbReference type="GO" id="GO:0004674">
    <property type="term" value="F:protein serine/threonine kinase activity"/>
    <property type="evidence" value="ECO:0007669"/>
    <property type="project" value="UniProtKB-KW"/>
</dbReference>
<dbReference type="OMA" id="EGNIQIC"/>
<evidence type="ECO:0000256" key="12">
    <source>
        <dbReference type="SAM" id="SignalP"/>
    </source>
</evidence>
<feature type="compositionally biased region" description="Acidic residues" evidence="11">
    <location>
        <begin position="1191"/>
        <end position="1202"/>
    </location>
</feature>
<dbReference type="FunFam" id="1.10.510.10:FF:000670">
    <property type="entry name" value="Serine/threonin protein kinase, putative"/>
    <property type="match status" value="1"/>
</dbReference>
<name>D4AYN8_ARTBC</name>
<evidence type="ECO:0000256" key="6">
    <source>
        <dbReference type="ARBA" id="ARBA00022777"/>
    </source>
</evidence>
<dbReference type="SUPFAM" id="SSF56112">
    <property type="entry name" value="Protein kinase-like (PK-like)"/>
    <property type="match status" value="1"/>
</dbReference>
<dbReference type="PROSITE" id="PS50011">
    <property type="entry name" value="PROTEIN_KINASE_DOM"/>
    <property type="match status" value="1"/>
</dbReference>
<evidence type="ECO:0000256" key="9">
    <source>
        <dbReference type="ARBA" id="ARBA00048679"/>
    </source>
</evidence>
<dbReference type="Pfam" id="PF00069">
    <property type="entry name" value="Pkinase"/>
    <property type="match status" value="1"/>
</dbReference>
<dbReference type="PROSITE" id="PS00108">
    <property type="entry name" value="PROTEIN_KINASE_ST"/>
    <property type="match status" value="1"/>
</dbReference>
<dbReference type="GeneID" id="9519997"/>
<feature type="region of interest" description="Disordered" evidence="11">
    <location>
        <begin position="267"/>
        <end position="369"/>
    </location>
</feature>
<dbReference type="GO" id="GO:0005737">
    <property type="term" value="C:cytoplasm"/>
    <property type="evidence" value="ECO:0007669"/>
    <property type="project" value="TreeGrafter"/>
</dbReference>
<comment type="catalytic activity">
    <reaction evidence="8">
        <text>L-threonyl-[protein] + ATP = O-phospho-L-threonyl-[protein] + ADP + H(+)</text>
        <dbReference type="Rhea" id="RHEA:46608"/>
        <dbReference type="Rhea" id="RHEA-COMP:11060"/>
        <dbReference type="Rhea" id="RHEA-COMP:11605"/>
        <dbReference type="ChEBI" id="CHEBI:15378"/>
        <dbReference type="ChEBI" id="CHEBI:30013"/>
        <dbReference type="ChEBI" id="CHEBI:30616"/>
        <dbReference type="ChEBI" id="CHEBI:61977"/>
        <dbReference type="ChEBI" id="CHEBI:456216"/>
        <dbReference type="EC" id="2.7.11.1"/>
    </reaction>
</comment>
<feature type="compositionally biased region" description="Basic and acidic residues" evidence="11">
    <location>
        <begin position="1443"/>
        <end position="1454"/>
    </location>
</feature>
<feature type="compositionally biased region" description="Polar residues" evidence="11">
    <location>
        <begin position="488"/>
        <end position="499"/>
    </location>
</feature>
<dbReference type="KEGG" id="abe:ARB_01307"/>
<dbReference type="PANTHER" id="PTHR48012">
    <property type="entry name" value="STERILE20-LIKE KINASE, ISOFORM B-RELATED"/>
    <property type="match status" value="1"/>
</dbReference>
<dbReference type="STRING" id="663331.D4AYN8"/>
<sequence>MHPGGTLFFIFSHFILLSLWPLTNSGCLYSDIPSPLRARGFTGSREDIQAASAYLFCSAAARLQNLNRVEETVTNPAASDSALAQAPRTQYPVPPPLRERDLNEGNPEVTSYLQSESYEEFSAQANPVDNTQYINSFETYHSNNSHLTFGSGQDPHPDLSPSTPLPSTRLPEETTVPQNTPTSHHHQPNQVVDPKPVRETYRAFPRPREPQVQTSSTHKFDPHSRPFPIRRVCTTENYHYHEAQPVKSSRYRQYPRPQRLYTRGEFQARTREHLKHDTAPGGFNDFDPDFSNRKPAGTSTLKQVRSFPDPRSLTDPLPKSGREFDPNSRQRSSTAPKRSEPHPPKNKPYEFKTDSFPQPHHFSTLNPKSPYNPLNFIPGGVNSSGYLYLPSPASQPAARPEPDPAPPADVPAEPRAFHAQGDFDSPFNKSCSAVPAPETCPAPPRPIFRLELPSAQEIKDRKRKKSGARRFTSSLKKLFFRKTKSESENTTAASGQANAEYSLAPKAEETSKGPPSATPLGRFREELGEADSTQAAQLEEQLKGVDSAQAELFEEQLRKPFITVTVDPPPENDCTPPRDTPNMFSTGHLDPSSAVMAITKQKAEAMRLAREQGFIVREMCRRAKTDVPPYTFEELIGKGSYGRVYKGHHALTKSVVAIKVMDIDNLDYETTRDFKDESIKDFIHETKVMSQVKEAGAKNINIFIEAVSIHSQLWLVSEYCPGGSIKTLMRATGDKLEEKFIIPIAREVAVGLKAIHDAGIIHRDVKAGNILIHEEGNIQICDFGVAGVLQSQRDKRSTWIGTPHWMPPELFPNKPGDEVHPYGNEIDVWAYGCTLFECATGNPPNATLRERMQIGRQLNRFTPRLDGENYSEELCGIVSYALDADPRTRPAMGDILNHPYIAGSEQSHPTEGLRELVKIYYQWSQRGGQRISLFNPGGAVAAEMPGARGPLDDEAWNFSTTEGFEKRFSIIDLDQISASLAALETEQSLEPNYTSFDQFNMEPEERELTAEEKVNFDERVKRGAAAMEGLFDEAKPKYKYETKNDFVPVEQARKFNDLPLRTDTDRSSVASTFIDINLGVYDSSHYASASGSANPPFQLADADTIRANRSSSRSYRASSSAGSEPHDEFPQNRGPRPPTMDWKFPTTATSIEESESPNLADDEIAPHDAEPLESREEKRDTRAWTFPVMTAEEDGPGDEPIDETAHVETPGAWSSDNESTTAQAMFPLQHSPSVLSRAIGRSDTLSMAKSPDHHALASESRPSTAESKQSSVSDADYDPFRLDREGSVSGPSTTTQRRGLAKAPPIREPGYPYFPQDDEYGNSLSRSNIANGFGEHHVSSLPESETLRNGSAAAAPLSRSDSSSMYSQNGNSNGNIRGSLNATPAAENSSLTQFPELKPPSIESLTEGASDEVVTAELDRLFGELMHGLAATGEAIQSTDSAKAAESDVRPGTP</sequence>
<evidence type="ECO:0000256" key="10">
    <source>
        <dbReference type="PROSITE-ProRule" id="PRU10141"/>
    </source>
</evidence>
<feature type="region of interest" description="Disordered" evidence="11">
    <location>
        <begin position="1235"/>
        <end position="1408"/>
    </location>
</feature>
<evidence type="ECO:0000256" key="1">
    <source>
        <dbReference type="ARBA" id="ARBA00008874"/>
    </source>
</evidence>
<proteinExistence type="inferred from homology"/>
<dbReference type="GO" id="GO:0005524">
    <property type="term" value="F:ATP binding"/>
    <property type="evidence" value="ECO:0007669"/>
    <property type="project" value="UniProtKB-UniRule"/>
</dbReference>
<dbReference type="Proteomes" id="UP000008866">
    <property type="component" value="Unassembled WGS sequence"/>
</dbReference>
<feature type="compositionally biased region" description="Low complexity" evidence="11">
    <location>
        <begin position="1108"/>
        <end position="1123"/>
    </location>
</feature>
<evidence type="ECO:0000259" key="13">
    <source>
        <dbReference type="PROSITE" id="PS50011"/>
    </source>
</evidence>
<comment type="catalytic activity">
    <reaction evidence="9">
        <text>L-seryl-[protein] + ATP = O-phospho-L-seryl-[protein] + ADP + H(+)</text>
        <dbReference type="Rhea" id="RHEA:17989"/>
        <dbReference type="Rhea" id="RHEA-COMP:9863"/>
        <dbReference type="Rhea" id="RHEA-COMP:11604"/>
        <dbReference type="ChEBI" id="CHEBI:15378"/>
        <dbReference type="ChEBI" id="CHEBI:29999"/>
        <dbReference type="ChEBI" id="CHEBI:30616"/>
        <dbReference type="ChEBI" id="CHEBI:83421"/>
        <dbReference type="ChEBI" id="CHEBI:456216"/>
        <dbReference type="EC" id="2.7.11.1"/>
    </reaction>
</comment>
<keyword evidence="4" id="KW-0808">Transferase</keyword>
<comment type="caution">
    <text evidence="14">The sequence shown here is derived from an EMBL/GenBank/DDBJ whole genome shotgun (WGS) entry which is preliminary data.</text>
</comment>
<feature type="compositionally biased region" description="Acidic residues" evidence="11">
    <location>
        <begin position="1152"/>
        <end position="1163"/>
    </location>
</feature>
<evidence type="ECO:0000256" key="8">
    <source>
        <dbReference type="ARBA" id="ARBA00047899"/>
    </source>
</evidence>
<dbReference type="eggNOG" id="KOG0201">
    <property type="taxonomic scope" value="Eukaryota"/>
</dbReference>
<dbReference type="HOGENOM" id="CLU_251800_0_0_1"/>
<feature type="compositionally biased region" description="Basic and acidic residues" evidence="11">
    <location>
        <begin position="1164"/>
        <end position="1182"/>
    </location>
</feature>
<feature type="region of interest" description="Disordered" evidence="11">
    <location>
        <begin position="1108"/>
        <end position="1222"/>
    </location>
</feature>
<feature type="region of interest" description="Disordered" evidence="11">
    <location>
        <begin position="144"/>
        <end position="228"/>
    </location>
</feature>
<feature type="compositionally biased region" description="Polar residues" evidence="11">
    <location>
        <begin position="1212"/>
        <end position="1222"/>
    </location>
</feature>
<gene>
    <name evidence="14" type="ORF">ARB_01307</name>
</gene>
<protein>
    <recommendedName>
        <fullName evidence="2">non-specific serine/threonine protein kinase</fullName>
        <ecNumber evidence="2">2.7.11.1</ecNumber>
    </recommendedName>
</protein>
<keyword evidence="12" id="KW-0732">Signal</keyword>
<dbReference type="RefSeq" id="XP_003012348.1">
    <property type="nucleotide sequence ID" value="XM_003012302.1"/>
</dbReference>
<dbReference type="InterPro" id="IPR000719">
    <property type="entry name" value="Prot_kinase_dom"/>
</dbReference>
<evidence type="ECO:0000256" key="5">
    <source>
        <dbReference type="ARBA" id="ARBA00022741"/>
    </source>
</evidence>
<evidence type="ECO:0000313" key="15">
    <source>
        <dbReference type="Proteomes" id="UP000008866"/>
    </source>
</evidence>
<dbReference type="EC" id="2.7.11.1" evidence="2"/>
<keyword evidence="3" id="KW-0723">Serine/threonine-protein kinase</keyword>
<dbReference type="InterPro" id="IPR011009">
    <property type="entry name" value="Kinase-like_dom_sf"/>
</dbReference>
<feature type="region of interest" description="Disordered" evidence="11">
    <location>
        <begin position="74"/>
        <end position="104"/>
    </location>
</feature>
<comment type="similarity">
    <text evidence="1">Belongs to the protein kinase superfamily. STE Ser/Thr protein kinase family. STE20 subfamily.</text>
</comment>
<feature type="region of interest" description="Disordered" evidence="11">
    <location>
        <begin position="1433"/>
        <end position="1454"/>
    </location>
</feature>
<organism evidence="14 15">
    <name type="scientific">Arthroderma benhamiae (strain ATCC MYA-4681 / CBS 112371)</name>
    <name type="common">Trichophyton mentagrophytes</name>
    <dbReference type="NCBI Taxonomy" id="663331"/>
    <lineage>
        <taxon>Eukaryota</taxon>
        <taxon>Fungi</taxon>
        <taxon>Dikarya</taxon>
        <taxon>Ascomycota</taxon>
        <taxon>Pezizomycotina</taxon>
        <taxon>Eurotiomycetes</taxon>
        <taxon>Eurotiomycetidae</taxon>
        <taxon>Onygenales</taxon>
        <taxon>Arthrodermataceae</taxon>
        <taxon>Trichophyton</taxon>
    </lineage>
</organism>
<reference evidence="15" key="1">
    <citation type="journal article" date="2011" name="Genome Biol.">
        <title>Comparative and functional genomics provide insights into the pathogenicity of dermatophytic fungi.</title>
        <authorList>
            <person name="Burmester A."/>
            <person name="Shelest E."/>
            <person name="Gloeckner G."/>
            <person name="Heddergott C."/>
            <person name="Schindler S."/>
            <person name="Staib P."/>
            <person name="Heidel A."/>
            <person name="Felder M."/>
            <person name="Petzold A."/>
            <person name="Szafranski K."/>
            <person name="Feuermann M."/>
            <person name="Pedruzzi I."/>
            <person name="Priebe S."/>
            <person name="Groth M."/>
            <person name="Winkler R."/>
            <person name="Li W."/>
            <person name="Kniemeyer O."/>
            <person name="Schroeckh V."/>
            <person name="Hertweck C."/>
            <person name="Hube B."/>
            <person name="White T.C."/>
            <person name="Platzer M."/>
            <person name="Guthke R."/>
            <person name="Heitman J."/>
            <person name="Woestemeyer J."/>
            <person name="Zipfel P.F."/>
            <person name="Monod M."/>
            <person name="Brakhage A.A."/>
        </authorList>
    </citation>
    <scope>NUCLEOTIDE SEQUENCE [LARGE SCALE GENOMIC DNA]</scope>
    <source>
        <strain evidence="15">ATCC MYA-4681 / CBS 112371</strain>
    </source>
</reference>
<dbReference type="PROSITE" id="PS00107">
    <property type="entry name" value="PROTEIN_KINASE_ATP"/>
    <property type="match status" value="1"/>
</dbReference>
<evidence type="ECO:0000256" key="2">
    <source>
        <dbReference type="ARBA" id="ARBA00012513"/>
    </source>
</evidence>
<dbReference type="InterPro" id="IPR017441">
    <property type="entry name" value="Protein_kinase_ATP_BS"/>
</dbReference>
<evidence type="ECO:0000256" key="7">
    <source>
        <dbReference type="ARBA" id="ARBA00022840"/>
    </source>
</evidence>
<feature type="signal peptide" evidence="12">
    <location>
        <begin position="1"/>
        <end position="25"/>
    </location>
</feature>
<keyword evidence="7 10" id="KW-0067">ATP-binding</keyword>
<dbReference type="PANTHER" id="PTHR48012:SF10">
    <property type="entry name" value="FI20177P1"/>
    <property type="match status" value="1"/>
</dbReference>
<feature type="compositionally biased region" description="Low complexity" evidence="11">
    <location>
        <begin position="159"/>
        <end position="169"/>
    </location>
</feature>
<feature type="compositionally biased region" description="Basic and acidic residues" evidence="11">
    <location>
        <begin position="195"/>
        <end position="209"/>
    </location>
</feature>
<accession>D4AYN8</accession>
<dbReference type="InterPro" id="IPR008271">
    <property type="entry name" value="Ser/Thr_kinase_AS"/>
</dbReference>
<keyword evidence="6" id="KW-0418">Kinase</keyword>
<dbReference type="Gene3D" id="1.10.510.10">
    <property type="entry name" value="Transferase(Phosphotransferase) domain 1"/>
    <property type="match status" value="1"/>
</dbReference>
<keyword evidence="5 10" id="KW-0547">Nucleotide-binding</keyword>